<dbReference type="InterPro" id="IPR043129">
    <property type="entry name" value="ATPase_NBD"/>
</dbReference>
<sequence length="277" mass="30892">MKLGVDSGNYRVKICSEDGLMDFHSAIGEGRELKLQQVHGEDDMWFEYESEYGFAGSLALYESEFGGSILGDNKAHRDTLLRVLIGINRYCQRYQIEETVFDIVIGQPISSHTIEAKEKLKKMIKGQHTISVNGIEKTFSINKCEVAAEGVSSYWSGNRPEGLIRILDIGSGTVNFSTVLNGKFIDKDSGTLPFGVNTNKSNNLNALCRGIVTHTSKKWNSSDKVFIVGGIAETILPLLKEYFPQAEILYPIFNQQYVSPIYANAIAFHMIAVNIYE</sequence>
<dbReference type="PATRIC" id="fig|1459.3.peg.2422"/>
<feature type="domain" description="Actin-like protein N-terminal" evidence="1">
    <location>
        <begin position="4"/>
        <end position="151"/>
    </location>
</feature>
<proteinExistence type="predicted"/>
<reference evidence="3" key="1">
    <citation type="submission" date="2015-07" db="EMBL/GenBank/DDBJ databases">
        <title>Fjat-10036 dsm4.</title>
        <authorList>
            <person name="Liu B."/>
            <person name="Wang J."/>
            <person name="Zhu Y."/>
            <person name="Liu G."/>
            <person name="Chen Q."/>
            <person name="Chen Z."/>
            <person name="Lan J."/>
            <person name="Che J."/>
            <person name="Ge C."/>
            <person name="Shi H."/>
            <person name="Pan Z."/>
            <person name="Liu X."/>
        </authorList>
    </citation>
    <scope>NUCLEOTIDE SEQUENCE [LARGE SCALE GENOMIC DNA]</scope>
    <source>
        <strain evidence="3">DSM 4</strain>
    </source>
</reference>
<evidence type="ECO:0000259" key="1">
    <source>
        <dbReference type="Pfam" id="PF17989"/>
    </source>
</evidence>
<evidence type="ECO:0000313" key="2">
    <source>
        <dbReference type="EMBL" id="KON87358.1"/>
    </source>
</evidence>
<dbReference type="InterPro" id="IPR040607">
    <property type="entry name" value="ALP_N"/>
</dbReference>
<organism evidence="2 3">
    <name type="scientific">Sporosarcina globispora</name>
    <name type="common">Bacillus globisporus</name>
    <dbReference type="NCBI Taxonomy" id="1459"/>
    <lineage>
        <taxon>Bacteria</taxon>
        <taxon>Bacillati</taxon>
        <taxon>Bacillota</taxon>
        <taxon>Bacilli</taxon>
        <taxon>Bacillales</taxon>
        <taxon>Caryophanaceae</taxon>
        <taxon>Sporosarcina</taxon>
    </lineage>
</organism>
<comment type="caution">
    <text evidence="2">The sequence shown here is derived from an EMBL/GenBank/DDBJ whole genome shotgun (WGS) entry which is preliminary data.</text>
</comment>
<dbReference type="EMBL" id="LGUF01000007">
    <property type="protein sequence ID" value="KON87358.1"/>
    <property type="molecule type" value="Genomic_DNA"/>
</dbReference>
<dbReference type="CDD" id="cd10227">
    <property type="entry name" value="ASKHA_NBD_ParM-like"/>
    <property type="match status" value="1"/>
</dbReference>
<name>A0A0M0GC60_SPOGL</name>
<accession>A0A0M0GC60</accession>
<dbReference type="RefSeq" id="WP_053434703.1">
    <property type="nucleotide sequence ID" value="NZ_LGUF01000007.1"/>
</dbReference>
<dbReference type="Proteomes" id="UP000037109">
    <property type="component" value="Unassembled WGS sequence"/>
</dbReference>
<keyword evidence="3" id="KW-1185">Reference proteome</keyword>
<dbReference type="SUPFAM" id="SSF53067">
    <property type="entry name" value="Actin-like ATPase domain"/>
    <property type="match status" value="2"/>
</dbReference>
<gene>
    <name evidence="2" type="ORF">AF332_11330</name>
</gene>
<dbReference type="STRING" id="1459.AF332_11330"/>
<dbReference type="OrthoDB" id="2677727at2"/>
<dbReference type="Pfam" id="PF17989">
    <property type="entry name" value="ALP_N"/>
    <property type="match status" value="1"/>
</dbReference>
<dbReference type="AlphaFoldDB" id="A0A0M0GC60"/>
<evidence type="ECO:0000313" key="3">
    <source>
        <dbReference type="Proteomes" id="UP000037109"/>
    </source>
</evidence>
<dbReference type="Gene3D" id="3.30.420.40">
    <property type="match status" value="1"/>
</dbReference>
<protein>
    <recommendedName>
        <fullName evidence="1">Actin-like protein N-terminal domain-containing protein</fullName>
    </recommendedName>
</protein>